<evidence type="ECO:0000256" key="1">
    <source>
        <dbReference type="SAM" id="MobiDB-lite"/>
    </source>
</evidence>
<name>A0AAE0P9V0_SORBR</name>
<dbReference type="GO" id="GO:0016192">
    <property type="term" value="P:vesicle-mediated transport"/>
    <property type="evidence" value="ECO:0007669"/>
    <property type="project" value="TreeGrafter"/>
</dbReference>
<evidence type="ECO:0000256" key="2">
    <source>
        <dbReference type="SAM" id="Phobius"/>
    </source>
</evidence>
<dbReference type="Pfam" id="PF12273">
    <property type="entry name" value="RCR"/>
    <property type="match status" value="1"/>
</dbReference>
<keyword evidence="2" id="KW-1133">Transmembrane helix</keyword>
<dbReference type="PANTHER" id="PTHR28187">
    <property type="entry name" value="PROTEIN RCR1-RELATED"/>
    <property type="match status" value="1"/>
</dbReference>
<dbReference type="EMBL" id="JAUTDP010000010">
    <property type="protein sequence ID" value="KAK3395983.1"/>
    <property type="molecule type" value="Genomic_DNA"/>
</dbReference>
<keyword evidence="2" id="KW-0472">Membrane</keyword>
<evidence type="ECO:0000313" key="4">
    <source>
        <dbReference type="Proteomes" id="UP001281003"/>
    </source>
</evidence>
<comment type="caution">
    <text evidence="3">The sequence shown here is derived from an EMBL/GenBank/DDBJ whole genome shotgun (WGS) entry which is preliminary data.</text>
</comment>
<reference evidence="3" key="1">
    <citation type="journal article" date="2023" name="Mol. Phylogenet. Evol.">
        <title>Genome-scale phylogeny and comparative genomics of the fungal order Sordariales.</title>
        <authorList>
            <person name="Hensen N."/>
            <person name="Bonometti L."/>
            <person name="Westerberg I."/>
            <person name="Brannstrom I.O."/>
            <person name="Guillou S."/>
            <person name="Cros-Aarteil S."/>
            <person name="Calhoun S."/>
            <person name="Haridas S."/>
            <person name="Kuo A."/>
            <person name="Mondo S."/>
            <person name="Pangilinan J."/>
            <person name="Riley R."/>
            <person name="LaButti K."/>
            <person name="Andreopoulos B."/>
            <person name="Lipzen A."/>
            <person name="Chen C."/>
            <person name="Yan M."/>
            <person name="Daum C."/>
            <person name="Ng V."/>
            <person name="Clum A."/>
            <person name="Steindorff A."/>
            <person name="Ohm R.A."/>
            <person name="Martin F."/>
            <person name="Silar P."/>
            <person name="Natvig D.O."/>
            <person name="Lalanne C."/>
            <person name="Gautier V."/>
            <person name="Ament-Velasquez S.L."/>
            <person name="Kruys A."/>
            <person name="Hutchinson M.I."/>
            <person name="Powell A.J."/>
            <person name="Barry K."/>
            <person name="Miller A.N."/>
            <person name="Grigoriev I.V."/>
            <person name="Debuchy R."/>
            <person name="Gladieux P."/>
            <person name="Hiltunen Thoren M."/>
            <person name="Johannesson H."/>
        </authorList>
    </citation>
    <scope>NUCLEOTIDE SEQUENCE</scope>
    <source>
        <strain evidence="3">FGSC 1904</strain>
    </source>
</reference>
<reference evidence="3" key="2">
    <citation type="submission" date="2023-07" db="EMBL/GenBank/DDBJ databases">
        <authorList>
            <consortium name="Lawrence Berkeley National Laboratory"/>
            <person name="Haridas S."/>
            <person name="Hensen N."/>
            <person name="Bonometti L."/>
            <person name="Westerberg I."/>
            <person name="Brannstrom I.O."/>
            <person name="Guillou S."/>
            <person name="Cros-Aarteil S."/>
            <person name="Calhoun S."/>
            <person name="Kuo A."/>
            <person name="Mondo S."/>
            <person name="Pangilinan J."/>
            <person name="Riley R."/>
            <person name="LaButti K."/>
            <person name="Andreopoulos B."/>
            <person name="Lipzen A."/>
            <person name="Chen C."/>
            <person name="Yanf M."/>
            <person name="Daum C."/>
            <person name="Ng V."/>
            <person name="Clum A."/>
            <person name="Steindorff A."/>
            <person name="Ohm R."/>
            <person name="Martin F."/>
            <person name="Silar P."/>
            <person name="Natvig D."/>
            <person name="Lalanne C."/>
            <person name="Gautier V."/>
            <person name="Ament-velasquez S.L."/>
            <person name="Kruys A."/>
            <person name="Hutchinson M.I."/>
            <person name="Powell A.J."/>
            <person name="Barry K."/>
            <person name="Miller A.N."/>
            <person name="Grigoriev I.V."/>
            <person name="Debuchy R."/>
            <person name="Gladieux P."/>
            <person name="Thoren M.H."/>
            <person name="Johannesson H."/>
        </authorList>
    </citation>
    <scope>NUCLEOTIDE SEQUENCE</scope>
    <source>
        <strain evidence="3">FGSC 1904</strain>
    </source>
</reference>
<evidence type="ECO:0000313" key="3">
    <source>
        <dbReference type="EMBL" id="KAK3395983.1"/>
    </source>
</evidence>
<accession>A0AAE0P9V0</accession>
<feature type="transmembrane region" description="Helical" evidence="2">
    <location>
        <begin position="37"/>
        <end position="58"/>
    </location>
</feature>
<gene>
    <name evidence="3" type="ORF">B0T20DRAFT_49683</name>
</gene>
<organism evidence="3 4">
    <name type="scientific">Sordaria brevicollis</name>
    <dbReference type="NCBI Taxonomy" id="83679"/>
    <lineage>
        <taxon>Eukaryota</taxon>
        <taxon>Fungi</taxon>
        <taxon>Dikarya</taxon>
        <taxon>Ascomycota</taxon>
        <taxon>Pezizomycotina</taxon>
        <taxon>Sordariomycetes</taxon>
        <taxon>Sordariomycetidae</taxon>
        <taxon>Sordariales</taxon>
        <taxon>Sordariaceae</taxon>
        <taxon>Sordaria</taxon>
    </lineage>
</organism>
<keyword evidence="4" id="KW-1185">Reference proteome</keyword>
<dbReference type="Proteomes" id="UP001281003">
    <property type="component" value="Unassembled WGS sequence"/>
</dbReference>
<feature type="compositionally biased region" description="Pro residues" evidence="1">
    <location>
        <begin position="81"/>
        <end position="100"/>
    </location>
</feature>
<feature type="region of interest" description="Disordered" evidence="1">
    <location>
        <begin position="79"/>
        <end position="163"/>
    </location>
</feature>
<proteinExistence type="predicted"/>
<feature type="compositionally biased region" description="Low complexity" evidence="1">
    <location>
        <begin position="127"/>
        <end position="137"/>
    </location>
</feature>
<protein>
    <submittedName>
        <fullName evidence="3">Chitin synthesis regulation, resistance to congo red-domain-containing protein</fullName>
    </submittedName>
</protein>
<dbReference type="InterPro" id="IPR020999">
    <property type="entry name" value="Chitin_synth_reg_RCR"/>
</dbReference>
<keyword evidence="2" id="KW-0812">Transmembrane</keyword>
<dbReference type="AlphaFoldDB" id="A0AAE0P9V0"/>
<dbReference type="PANTHER" id="PTHR28187:SF1">
    <property type="entry name" value="PROTEIN RCR1-RELATED"/>
    <property type="match status" value="1"/>
</dbReference>
<sequence>MAPLAETANQVHAIVKRDRCWVDYYGYQHCYSAWYYYGRWILLAICITCIFLSIFLMARRNSRRRRMQGAQPMYGTGWMAPAPPPYNAPPPQYSAQPPPGSQGGYFAPNGQKPDQQNGASPGYWAGQQEGVQLQQPQSAYHRGPDEQFSPPEGPPPNQAHRFQ</sequence>